<gene>
    <name evidence="3" type="ORF">GCM10023230_21080</name>
</gene>
<dbReference type="InterPro" id="IPR035986">
    <property type="entry name" value="PKD_dom_sf"/>
</dbReference>
<feature type="domain" description="PKD" evidence="2">
    <location>
        <begin position="42"/>
        <end position="83"/>
    </location>
</feature>
<dbReference type="SUPFAM" id="SSF49299">
    <property type="entry name" value="PKD domain"/>
    <property type="match status" value="2"/>
</dbReference>
<comment type="caution">
    <text evidence="3">The sequence shown here is derived from an EMBL/GenBank/DDBJ whole genome shotgun (WGS) entry which is preliminary data.</text>
</comment>
<sequence length="332" mass="37808">MLIGTIFFFSKAINNVDCENSTFYVVAKNRLEGETIEFYNETPNASTWKWDFGDNSKNEYEKNTTHIYKKSGKYRVTLTLNDNCITYKDVVIKSVGDLSKKIKVPEIIAPKVVKVGEEVLFDYYYSGTDIFSWEWSFGESSRLDNTDSNPTHIYRTPGIKKVTLIINGNINSITSLTILVKPQEQAVTQAYAEDVEIKPLKLRKGPAQIDPAEEFAMTLPVVPPSSKKKQKESQKSASTAPSISEEQFELLLHQVAKQSKTKDDFGAFLCDDFKIPVLINDSKIMPFDEFCKKLIGKTLKISKIRLTTNENNCIINVEITYKIKKHLIWIND</sequence>
<dbReference type="Proteomes" id="UP001500141">
    <property type="component" value="Unassembled WGS sequence"/>
</dbReference>
<evidence type="ECO:0000259" key="2">
    <source>
        <dbReference type="PROSITE" id="PS50093"/>
    </source>
</evidence>
<reference evidence="4" key="1">
    <citation type="journal article" date="2019" name="Int. J. Syst. Evol. Microbiol.">
        <title>The Global Catalogue of Microorganisms (GCM) 10K type strain sequencing project: providing services to taxonomists for standard genome sequencing and annotation.</title>
        <authorList>
            <consortium name="The Broad Institute Genomics Platform"/>
            <consortium name="The Broad Institute Genome Sequencing Center for Infectious Disease"/>
            <person name="Wu L."/>
            <person name="Ma J."/>
        </authorList>
    </citation>
    <scope>NUCLEOTIDE SEQUENCE [LARGE SCALE GENOMIC DNA]</scope>
    <source>
        <strain evidence="4">JCM 18198</strain>
    </source>
</reference>
<dbReference type="SMART" id="SM00089">
    <property type="entry name" value="PKD"/>
    <property type="match status" value="2"/>
</dbReference>
<protein>
    <recommendedName>
        <fullName evidence="2">PKD domain-containing protein</fullName>
    </recommendedName>
</protein>
<dbReference type="PROSITE" id="PS50093">
    <property type="entry name" value="PKD"/>
    <property type="match status" value="2"/>
</dbReference>
<organism evidence="3 4">
    <name type="scientific">Flavobacterium hankyongi</name>
    <dbReference type="NCBI Taxonomy" id="1176532"/>
    <lineage>
        <taxon>Bacteria</taxon>
        <taxon>Pseudomonadati</taxon>
        <taxon>Bacteroidota</taxon>
        <taxon>Flavobacteriia</taxon>
        <taxon>Flavobacteriales</taxon>
        <taxon>Flavobacteriaceae</taxon>
        <taxon>Flavobacterium</taxon>
    </lineage>
</organism>
<feature type="region of interest" description="Disordered" evidence="1">
    <location>
        <begin position="220"/>
        <end position="242"/>
    </location>
</feature>
<dbReference type="InterPro" id="IPR022409">
    <property type="entry name" value="PKD/Chitinase_dom"/>
</dbReference>
<dbReference type="EMBL" id="BAABIP010000017">
    <property type="protein sequence ID" value="GAA4770670.1"/>
    <property type="molecule type" value="Genomic_DNA"/>
</dbReference>
<evidence type="ECO:0000313" key="3">
    <source>
        <dbReference type="EMBL" id="GAA4770670.1"/>
    </source>
</evidence>
<dbReference type="CDD" id="cd00146">
    <property type="entry name" value="PKD"/>
    <property type="match status" value="2"/>
</dbReference>
<feature type="domain" description="PKD" evidence="2">
    <location>
        <begin position="102"/>
        <end position="180"/>
    </location>
</feature>
<dbReference type="InterPro" id="IPR013783">
    <property type="entry name" value="Ig-like_fold"/>
</dbReference>
<proteinExistence type="predicted"/>
<dbReference type="Gene3D" id="2.60.40.10">
    <property type="entry name" value="Immunoglobulins"/>
    <property type="match status" value="2"/>
</dbReference>
<accession>A0ABP9A0L3</accession>
<evidence type="ECO:0000313" key="4">
    <source>
        <dbReference type="Proteomes" id="UP001500141"/>
    </source>
</evidence>
<dbReference type="InterPro" id="IPR000601">
    <property type="entry name" value="PKD_dom"/>
</dbReference>
<keyword evidence="4" id="KW-1185">Reference proteome</keyword>
<name>A0ABP9A0L3_9FLAO</name>
<evidence type="ECO:0000256" key="1">
    <source>
        <dbReference type="SAM" id="MobiDB-lite"/>
    </source>
</evidence>
<dbReference type="Pfam" id="PF18911">
    <property type="entry name" value="PKD_4"/>
    <property type="match status" value="2"/>
</dbReference>